<evidence type="ECO:0000313" key="1">
    <source>
        <dbReference type="EMBL" id="KAK3244960.1"/>
    </source>
</evidence>
<protein>
    <submittedName>
        <fullName evidence="1">Uncharacterized protein</fullName>
    </submittedName>
</protein>
<reference evidence="1 2" key="1">
    <citation type="journal article" date="2015" name="Genome Biol. Evol.">
        <title>Comparative Genomics of a Bacterivorous Green Alga Reveals Evolutionary Causalities and Consequences of Phago-Mixotrophic Mode of Nutrition.</title>
        <authorList>
            <person name="Burns J.A."/>
            <person name="Paasch A."/>
            <person name="Narechania A."/>
            <person name="Kim E."/>
        </authorList>
    </citation>
    <scope>NUCLEOTIDE SEQUENCE [LARGE SCALE GENOMIC DNA]</scope>
    <source>
        <strain evidence="1 2">PLY_AMNH</strain>
    </source>
</reference>
<evidence type="ECO:0000313" key="2">
    <source>
        <dbReference type="Proteomes" id="UP001190700"/>
    </source>
</evidence>
<sequence length="253" mass="28462">MHTTVEEYLLVDLGQQFHIQVGNKYDRAGGGHAPVKAAFFEMHKVVESCQHCLRKHVLAMKAAVATASMTPQEVEAIMRGPLRHECCVYSCKECEERRELCAECEAVGYMHWHSDHRACEACLADDVNECARARVLIGTCDQLSDNQRAMGELASNGVVPTVFAKLHCLKFFRNWIKRWWVYIAKAKAWISIAQLMTLYGYADGVVRRSMQAAVSWEALKSRHMLDDRLAIAICRSAVTSAIRKVQVVTDGDS</sequence>
<gene>
    <name evidence="1" type="ORF">CYMTET_45451</name>
</gene>
<accession>A0AAE0EZP0</accession>
<keyword evidence="2" id="KW-1185">Reference proteome</keyword>
<proteinExistence type="predicted"/>
<name>A0AAE0EZP0_9CHLO</name>
<dbReference type="EMBL" id="LGRX02031179">
    <property type="protein sequence ID" value="KAK3244960.1"/>
    <property type="molecule type" value="Genomic_DNA"/>
</dbReference>
<dbReference type="AlphaFoldDB" id="A0AAE0EZP0"/>
<comment type="caution">
    <text evidence="1">The sequence shown here is derived from an EMBL/GenBank/DDBJ whole genome shotgun (WGS) entry which is preliminary data.</text>
</comment>
<organism evidence="1 2">
    <name type="scientific">Cymbomonas tetramitiformis</name>
    <dbReference type="NCBI Taxonomy" id="36881"/>
    <lineage>
        <taxon>Eukaryota</taxon>
        <taxon>Viridiplantae</taxon>
        <taxon>Chlorophyta</taxon>
        <taxon>Pyramimonadophyceae</taxon>
        <taxon>Pyramimonadales</taxon>
        <taxon>Pyramimonadaceae</taxon>
        <taxon>Cymbomonas</taxon>
    </lineage>
</organism>
<dbReference type="Proteomes" id="UP001190700">
    <property type="component" value="Unassembled WGS sequence"/>
</dbReference>